<evidence type="ECO:0000259" key="14">
    <source>
        <dbReference type="Pfam" id="PF08801"/>
    </source>
</evidence>
<evidence type="ECO:0000313" key="15">
    <source>
        <dbReference type="EMBL" id="CAF9935473.1"/>
    </source>
</evidence>
<evidence type="ECO:0000313" key="16">
    <source>
        <dbReference type="Proteomes" id="UP000664203"/>
    </source>
</evidence>
<feature type="region of interest" description="Disordered" evidence="12">
    <location>
        <begin position="1"/>
        <end position="69"/>
    </location>
</feature>
<evidence type="ECO:0000256" key="4">
    <source>
        <dbReference type="ARBA" id="ARBA00007373"/>
    </source>
</evidence>
<comment type="caution">
    <text evidence="15">The sequence shown here is derived from an EMBL/GenBank/DDBJ whole genome shotgun (WGS) entry which is preliminary data.</text>
</comment>
<evidence type="ECO:0000259" key="13">
    <source>
        <dbReference type="Pfam" id="PF03177"/>
    </source>
</evidence>
<keyword evidence="5" id="KW-0813">Transport</keyword>
<evidence type="ECO:0000256" key="11">
    <source>
        <dbReference type="ARBA" id="ARBA00023242"/>
    </source>
</evidence>
<dbReference type="GO" id="GO:0031965">
    <property type="term" value="C:nuclear membrane"/>
    <property type="evidence" value="ECO:0007669"/>
    <property type="project" value="UniProtKB-SubCell"/>
</dbReference>
<name>A0A8H3G9C8_9LECA</name>
<dbReference type="OrthoDB" id="338970at2759"/>
<keyword evidence="9" id="KW-0906">Nuclear pore complex</keyword>
<dbReference type="Proteomes" id="UP000664203">
    <property type="component" value="Unassembled WGS sequence"/>
</dbReference>
<evidence type="ECO:0000256" key="2">
    <source>
        <dbReference type="ARBA" id="ARBA00004567"/>
    </source>
</evidence>
<protein>
    <recommendedName>
        <fullName evidence="17">Non-repetitive nucleoporin</fullName>
    </recommendedName>
</protein>
<dbReference type="GO" id="GO:0051028">
    <property type="term" value="P:mRNA transport"/>
    <property type="evidence" value="ECO:0007669"/>
    <property type="project" value="UniProtKB-KW"/>
</dbReference>
<evidence type="ECO:0000256" key="1">
    <source>
        <dbReference type="ARBA" id="ARBA00004335"/>
    </source>
</evidence>
<reference evidence="15" key="1">
    <citation type="submission" date="2021-03" db="EMBL/GenBank/DDBJ databases">
        <authorList>
            <person name="Tagirdzhanova G."/>
        </authorList>
    </citation>
    <scope>NUCLEOTIDE SEQUENCE</scope>
</reference>
<dbReference type="FunFam" id="1.25.40.440:FF:000001">
    <property type="entry name" value="Nuclear pore complex subunit"/>
    <property type="match status" value="1"/>
</dbReference>
<feature type="compositionally biased region" description="Low complexity" evidence="12">
    <location>
        <begin position="46"/>
        <end position="62"/>
    </location>
</feature>
<dbReference type="GO" id="GO:0006606">
    <property type="term" value="P:protein import into nucleus"/>
    <property type="evidence" value="ECO:0007669"/>
    <property type="project" value="TreeGrafter"/>
</dbReference>
<dbReference type="FunFam" id="1.25.40.450:FF:000002">
    <property type="entry name" value="Putative non-repetitive nucleoporin"/>
    <property type="match status" value="1"/>
</dbReference>
<keyword evidence="10" id="KW-0472">Membrane</keyword>
<proteinExistence type="inferred from homology"/>
<keyword evidence="11" id="KW-0539">Nucleus</keyword>
<feature type="compositionally biased region" description="Pro residues" evidence="12">
    <location>
        <begin position="1"/>
        <end position="11"/>
    </location>
</feature>
<dbReference type="Pfam" id="PF08801">
    <property type="entry name" value="Nucleoporin_N"/>
    <property type="match status" value="1"/>
</dbReference>
<feature type="domain" description="Nucleoporin Nup133/Nup155-like N-terminal" evidence="14">
    <location>
        <begin position="134"/>
        <end position="594"/>
    </location>
</feature>
<dbReference type="GO" id="GO:0006405">
    <property type="term" value="P:RNA export from nucleus"/>
    <property type="evidence" value="ECO:0007669"/>
    <property type="project" value="TreeGrafter"/>
</dbReference>
<dbReference type="InterPro" id="IPR007187">
    <property type="entry name" value="Nucleoporin_Nup133/Nup155_C"/>
</dbReference>
<dbReference type="GO" id="GO:0044611">
    <property type="term" value="C:nuclear pore inner ring"/>
    <property type="evidence" value="ECO:0007669"/>
    <property type="project" value="TreeGrafter"/>
</dbReference>
<dbReference type="Gene3D" id="1.20.58.1780">
    <property type="match status" value="1"/>
</dbReference>
<keyword evidence="8" id="KW-0811">Translocation</keyword>
<comment type="subcellular location">
    <subcellularLocation>
        <location evidence="1">Nucleus membrane</location>
        <topology evidence="1">Peripheral membrane protein</topology>
        <orientation evidence="1">Cytoplasmic side</orientation>
    </subcellularLocation>
    <subcellularLocation>
        <location evidence="3">Nucleus membrane</location>
        <topology evidence="3">Peripheral membrane protein</topology>
        <orientation evidence="3">Nucleoplasmic side</orientation>
    </subcellularLocation>
    <subcellularLocation>
        <location evidence="2">Nucleus</location>
        <location evidence="2">Nuclear pore complex</location>
    </subcellularLocation>
</comment>
<evidence type="ECO:0000256" key="7">
    <source>
        <dbReference type="ARBA" id="ARBA00022927"/>
    </source>
</evidence>
<dbReference type="Gene3D" id="1.25.40.440">
    <property type="entry name" value="Nucleoporin, helical domain, central subdomain"/>
    <property type="match status" value="1"/>
</dbReference>
<evidence type="ECO:0000256" key="3">
    <source>
        <dbReference type="ARBA" id="ARBA00004620"/>
    </source>
</evidence>
<evidence type="ECO:0000256" key="8">
    <source>
        <dbReference type="ARBA" id="ARBA00023010"/>
    </source>
</evidence>
<evidence type="ECO:0000256" key="6">
    <source>
        <dbReference type="ARBA" id="ARBA00022816"/>
    </source>
</evidence>
<dbReference type="InterPro" id="IPR004870">
    <property type="entry name" value="Nucleoporin_Nup155"/>
</dbReference>
<dbReference type="GO" id="GO:0036228">
    <property type="term" value="P:protein localization to nuclear inner membrane"/>
    <property type="evidence" value="ECO:0007669"/>
    <property type="project" value="TreeGrafter"/>
</dbReference>
<evidence type="ECO:0008006" key="17">
    <source>
        <dbReference type="Google" id="ProtNLM"/>
    </source>
</evidence>
<evidence type="ECO:0000256" key="9">
    <source>
        <dbReference type="ARBA" id="ARBA00023132"/>
    </source>
</evidence>
<dbReference type="Pfam" id="PF03177">
    <property type="entry name" value="Nucleoporin_C"/>
    <property type="match status" value="1"/>
</dbReference>
<keyword evidence="6" id="KW-0509">mRNA transport</keyword>
<evidence type="ECO:0000256" key="5">
    <source>
        <dbReference type="ARBA" id="ARBA00022448"/>
    </source>
</evidence>
<dbReference type="PANTHER" id="PTHR10350">
    <property type="entry name" value="NUCLEAR PORE COMPLEX PROTEIN NUP155"/>
    <property type="match status" value="1"/>
</dbReference>
<dbReference type="Gene3D" id="1.25.40.450">
    <property type="entry name" value="Nucleoporin, helical domain, N-terminal subdomain"/>
    <property type="match status" value="1"/>
</dbReference>
<accession>A0A8H3G9C8</accession>
<dbReference type="GO" id="GO:0017056">
    <property type="term" value="F:structural constituent of nuclear pore"/>
    <property type="evidence" value="ECO:0007669"/>
    <property type="project" value="InterPro"/>
</dbReference>
<keyword evidence="16" id="KW-1185">Reference proteome</keyword>
<dbReference type="EMBL" id="CAJPDR010000408">
    <property type="protein sequence ID" value="CAF9935473.1"/>
    <property type="molecule type" value="Genomic_DNA"/>
</dbReference>
<dbReference type="FunFam" id="1.20.58.1780:FF:000003">
    <property type="entry name" value="Non-repetitive nucleoporin, putative"/>
    <property type="match status" value="1"/>
</dbReference>
<dbReference type="GO" id="GO:0000972">
    <property type="term" value="P:transcription-dependent tethering of RNA polymerase II gene DNA at nuclear periphery"/>
    <property type="evidence" value="ECO:0007669"/>
    <property type="project" value="TreeGrafter"/>
</dbReference>
<dbReference type="InterPro" id="IPR042538">
    <property type="entry name" value="Nucleoporin_Nup155_C_3"/>
</dbReference>
<feature type="domain" description="Nucleoporin Nup133/Nup155-like C-terminal" evidence="13">
    <location>
        <begin position="699"/>
        <end position="1366"/>
    </location>
</feature>
<keyword evidence="7" id="KW-0653">Protein transport</keyword>
<dbReference type="PANTHER" id="PTHR10350:SF6">
    <property type="entry name" value="NUCLEAR PORE COMPLEX PROTEIN NUP155"/>
    <property type="match status" value="1"/>
</dbReference>
<dbReference type="InterPro" id="IPR014908">
    <property type="entry name" value="Nucleoporin_Nup133/Nup155_N"/>
</dbReference>
<dbReference type="InterPro" id="IPR042533">
    <property type="entry name" value="Nucleoporin_Nup155_C_1"/>
</dbReference>
<dbReference type="Gene3D" id="1.20.120.1880">
    <property type="entry name" value="Nucleoporin, helical C-terminal domain"/>
    <property type="match status" value="1"/>
</dbReference>
<gene>
    <name evidence="15" type="ORF">ALECFALPRED_006402</name>
</gene>
<sequence>MFAMPPTPQRPFPGAYIQTPAHGLASKTGQLSQQNFRPNAITSQHGSQGQSQALTQQKQQTGMVAGTSSAEELKPIGRAARTINETLDQESRYPEIDSYISRQLPIPSYLACAHTFAEGPSSDYDILSQPAWAPFQKAKMYSIPDSILAQCNHAKMSTMMGLFADLNHAWIAIDDSLYLWDYTHPDPDLIGFEEQQQQITAVRLVTPRAGVFVSTITRMLVVATSSEIVLVGLASQDAAGGGKSVSLFSTRLSISIKGMTVNLIEGSAASGRVFFSENTSDDVYELTYQQEEKWFQNRCTKINHTGKGVSAFNPGPIFGFGQRTQQERIVDMTIDDTRSLLYTLSSRSTIRVFHMRPNNGLALMITKTLAATLNDVGHMPNLTTDLLSPDITIISVDPISSREAVRLHLMATTSTGCRIFLSATSGSSYNAYNISAVKPSDAPTSMQVQHVKFPPTDPRRPPVRQQNSRQMVPFGNSQGSITNSKALTRTRRAVRYAPGYFFCFVPRDAQGTSDSLFVSAPDTGRIARLRENSNAVKYPELGIWPDLGSRAEDIGLASNPFSATTSPAGFGNELAVQYDEPVSEVAILTNTGVHTYRRRRLVDMLASALQIGGGDEGLDGEMKKFLRLYGAGEIASTALAVACGQGLYVTSESRIARITDPKVLEYARKAFIEHGGKPHLNENRVMDQPIPAIDTVRPSPRHEGLALYIARLVRSIWKATIVKESVSPMSGLTVFPTVSMAKVQNISQDLIALKEFLRSNKNLIEGLAGPEALGLVSTKQDEISLQAEHRALHSLVILIENIIEGIAFVQVLFDEQIAEIMVSLPAEIRKQVQDLTYEGLFCTVNGKELAKELVKAIVNRNIANGSNVETVAEALRRRCGSFCSADDVIIFKAQEMLKRSSETGGESESGRNLLNESLRLFKQVAGSLPMDRLQWAVESFITMQFYAGAIQLALDVAQESDRGNRALAWIQDGRPDQDQRAAAFQSRKGCYNLIHQVTTILDKASIQGPSMIDGQYTLAVKRRAEAYDVINTSNDEAFQTDLYDWYLSQERTDRLLDIQSPYIVTYLERKSSDNIEHADLLWKYHSQRGQNHDAAIVQLMLARSDFKLSLDRRIEYLGRAKANASTTSPGIARHARYQLLRDVSDLLDVANIQSDLLQRLKGDERISADRRPAVISDLDGALVPFDVVRNFLTTFSNKELFRLIVQQLYNGYADQAGYFDLCLLIYQAADHRNPADIRATWQNLLDRTHEEIATRGTPQPYEVVIEKVQSLAKRLNFSETMFPIADIVPILEKYAFEFQNGVGPRTWPMDTLIGVGVPFESLFPVLEGMFYNDEAPFQGRNRRYIAIDIIYVAGLWFQDGSRGAGKILGGEGSAATINQTLMMLQRSGLLDETTLEECRALRARIEYMLR</sequence>
<organism evidence="15 16">
    <name type="scientific">Alectoria fallacina</name>
    <dbReference type="NCBI Taxonomy" id="1903189"/>
    <lineage>
        <taxon>Eukaryota</taxon>
        <taxon>Fungi</taxon>
        <taxon>Dikarya</taxon>
        <taxon>Ascomycota</taxon>
        <taxon>Pezizomycotina</taxon>
        <taxon>Lecanoromycetes</taxon>
        <taxon>OSLEUM clade</taxon>
        <taxon>Lecanoromycetidae</taxon>
        <taxon>Lecanorales</taxon>
        <taxon>Lecanorineae</taxon>
        <taxon>Parmeliaceae</taxon>
        <taxon>Alectoria</taxon>
    </lineage>
</organism>
<dbReference type="InterPro" id="IPR042537">
    <property type="entry name" value="Nucleoporin_Nup155_C_2"/>
</dbReference>
<feature type="compositionally biased region" description="Polar residues" evidence="12">
    <location>
        <begin position="27"/>
        <end position="45"/>
    </location>
</feature>
<evidence type="ECO:0000256" key="12">
    <source>
        <dbReference type="SAM" id="MobiDB-lite"/>
    </source>
</evidence>
<evidence type="ECO:0000256" key="10">
    <source>
        <dbReference type="ARBA" id="ARBA00023136"/>
    </source>
</evidence>
<comment type="similarity">
    <text evidence="4">Belongs to the non-repetitive/WGA-negative nucleoporin family.</text>
</comment>
<dbReference type="GO" id="GO:0051292">
    <property type="term" value="P:nuclear pore complex assembly"/>
    <property type="evidence" value="ECO:0007669"/>
    <property type="project" value="UniProtKB-ARBA"/>
</dbReference>